<dbReference type="Pfam" id="PF00137">
    <property type="entry name" value="ATP-synt_C"/>
    <property type="match status" value="2"/>
</dbReference>
<comment type="similarity">
    <text evidence="2 9">Belongs to the V-ATPase proteolipid subunit family.</text>
</comment>
<keyword evidence="5 9" id="KW-0375">Hydrogen ion transport</keyword>
<feature type="transmembrane region" description="Helical" evidence="9">
    <location>
        <begin position="179"/>
        <end position="204"/>
    </location>
</feature>
<feature type="transmembrane region" description="Helical" evidence="9">
    <location>
        <begin position="65"/>
        <end position="87"/>
    </location>
</feature>
<dbReference type="GO" id="GO:0033179">
    <property type="term" value="C:proton-transporting V-type ATPase, V0 domain"/>
    <property type="evidence" value="ECO:0007669"/>
    <property type="project" value="InterPro"/>
</dbReference>
<dbReference type="Gene3D" id="1.20.120.610">
    <property type="entry name" value="lithium bound rotor ring of v- atpase"/>
    <property type="match status" value="2"/>
</dbReference>
<keyword evidence="7 9" id="KW-0406">Ion transport</keyword>
<dbReference type="NCBIfam" id="TIGR01100">
    <property type="entry name" value="V_ATP_synt_C"/>
    <property type="match status" value="1"/>
</dbReference>
<keyword evidence="3 9" id="KW-0813">Transport</keyword>
<accession>A0A6V2NA03</accession>
<dbReference type="GO" id="GO:0005774">
    <property type="term" value="C:vacuolar membrane"/>
    <property type="evidence" value="ECO:0007669"/>
    <property type="project" value="UniProtKB-SubCell"/>
</dbReference>
<evidence type="ECO:0000259" key="10">
    <source>
        <dbReference type="Pfam" id="PF00137"/>
    </source>
</evidence>
<evidence type="ECO:0000256" key="4">
    <source>
        <dbReference type="ARBA" id="ARBA00022692"/>
    </source>
</evidence>
<dbReference type="AlphaFoldDB" id="A0A6V2NA03"/>
<dbReference type="InterPro" id="IPR002379">
    <property type="entry name" value="ATPase_proteolipid_c-like_dom"/>
</dbReference>
<feature type="domain" description="V-ATPase proteolipid subunit C-like" evidence="10">
    <location>
        <begin position="26"/>
        <end position="85"/>
    </location>
</feature>
<dbReference type="SUPFAM" id="SSF81333">
    <property type="entry name" value="F1F0 ATP synthase subunit C"/>
    <property type="match status" value="3"/>
</dbReference>
<keyword evidence="9" id="KW-0926">Vacuole</keyword>
<evidence type="ECO:0000256" key="8">
    <source>
        <dbReference type="ARBA" id="ARBA00023136"/>
    </source>
</evidence>
<feature type="transmembrane region" description="Helical" evidence="9">
    <location>
        <begin position="107"/>
        <end position="131"/>
    </location>
</feature>
<dbReference type="GO" id="GO:0046961">
    <property type="term" value="F:proton-transporting ATPase activity, rotational mechanism"/>
    <property type="evidence" value="ECO:0007669"/>
    <property type="project" value="InterPro"/>
</dbReference>
<keyword evidence="6 9" id="KW-1133">Transmembrane helix</keyword>
<feature type="domain" description="V-ATPase proteolipid subunit C-like" evidence="10">
    <location>
        <begin position="172"/>
        <end position="203"/>
    </location>
</feature>
<dbReference type="CDD" id="cd18176">
    <property type="entry name" value="ATP-synt_Vo_c_ATP6C_rpt2"/>
    <property type="match status" value="1"/>
</dbReference>
<dbReference type="EMBL" id="HBNS01051130">
    <property type="protein sequence ID" value="CAE4652074.1"/>
    <property type="molecule type" value="Transcribed_RNA"/>
</dbReference>
<protein>
    <recommendedName>
        <fullName evidence="9">V-type proton ATPase proteolipid subunit</fullName>
    </recommendedName>
</protein>
<evidence type="ECO:0000256" key="9">
    <source>
        <dbReference type="RuleBase" id="RU363060"/>
    </source>
</evidence>
<name>A0A6V2NA03_9STRA</name>
<comment type="subcellular location">
    <subcellularLocation>
        <location evidence="1">Membrane</location>
        <topology evidence="1">Multi-pass membrane protein</topology>
    </subcellularLocation>
    <subcellularLocation>
        <location evidence="9">Vacuole membrane</location>
        <topology evidence="9">Multi-pass membrane protein</topology>
    </subcellularLocation>
</comment>
<proteinExistence type="inferred from homology"/>
<dbReference type="CDD" id="cd18175">
    <property type="entry name" value="ATP-synt_Vo_c_ATP6C_rpt1"/>
    <property type="match status" value="1"/>
</dbReference>
<evidence type="ECO:0000256" key="1">
    <source>
        <dbReference type="ARBA" id="ARBA00004141"/>
    </source>
</evidence>
<dbReference type="InterPro" id="IPR035921">
    <property type="entry name" value="F/V-ATP_Csub_sf"/>
</dbReference>
<evidence type="ECO:0000256" key="3">
    <source>
        <dbReference type="ARBA" id="ARBA00022448"/>
    </source>
</evidence>
<gene>
    <name evidence="11" type="ORF">DBRI00130_LOCUS38123</name>
</gene>
<dbReference type="PRINTS" id="PR00122">
    <property type="entry name" value="VACATPASE"/>
</dbReference>
<keyword evidence="4 9" id="KW-0812">Transmembrane</keyword>
<organism evidence="11">
    <name type="scientific">Ditylum brightwellii</name>
    <dbReference type="NCBI Taxonomy" id="49249"/>
    <lineage>
        <taxon>Eukaryota</taxon>
        <taxon>Sar</taxon>
        <taxon>Stramenopiles</taxon>
        <taxon>Ochrophyta</taxon>
        <taxon>Bacillariophyta</taxon>
        <taxon>Mediophyceae</taxon>
        <taxon>Lithodesmiophycidae</taxon>
        <taxon>Lithodesmiales</taxon>
        <taxon>Lithodesmiaceae</taxon>
        <taxon>Ditylum</taxon>
    </lineage>
</organism>
<feature type="transmembrane region" description="Helical" evidence="9">
    <location>
        <begin position="22"/>
        <end position="44"/>
    </location>
</feature>
<sequence>MANGFGEQVVAGYEDCPSWAPFLGFFGAAACGILANFGAAWGTWKSGLGLCKMGVGHPGGVIKNLVAIIMAGVLGIYGLIVAIIIAGRVTQPDNAAGINTYSQYNGWAHIGAGLTCGLSCLAAGATIGMIGETGVLATGLRAQGNHARMFRSIPSSGDGEDGGAVGPDTSVVMGDENKLFVGMLIMLIFSEALALYGLIVALIVSQSQYQCGE</sequence>
<dbReference type="InterPro" id="IPR000245">
    <property type="entry name" value="ATPase_proteolipid_csu"/>
</dbReference>
<evidence type="ECO:0000256" key="5">
    <source>
        <dbReference type="ARBA" id="ARBA00022781"/>
    </source>
</evidence>
<evidence type="ECO:0000256" key="2">
    <source>
        <dbReference type="ARBA" id="ARBA00007296"/>
    </source>
</evidence>
<evidence type="ECO:0000256" key="7">
    <source>
        <dbReference type="ARBA" id="ARBA00023065"/>
    </source>
</evidence>
<evidence type="ECO:0000256" key="6">
    <source>
        <dbReference type="ARBA" id="ARBA00022989"/>
    </source>
</evidence>
<dbReference type="InterPro" id="IPR011555">
    <property type="entry name" value="ATPase_proteolipid_su_C_euk"/>
</dbReference>
<keyword evidence="8 9" id="KW-0472">Membrane</keyword>
<dbReference type="PANTHER" id="PTHR10263">
    <property type="entry name" value="V-TYPE PROTON ATPASE PROTEOLIPID SUBUNIT"/>
    <property type="match status" value="1"/>
</dbReference>
<evidence type="ECO:0000313" key="11">
    <source>
        <dbReference type="EMBL" id="CAE4652074.1"/>
    </source>
</evidence>
<reference evidence="11" key="1">
    <citation type="submission" date="2021-01" db="EMBL/GenBank/DDBJ databases">
        <authorList>
            <person name="Corre E."/>
            <person name="Pelletier E."/>
            <person name="Niang G."/>
            <person name="Scheremetjew M."/>
            <person name="Finn R."/>
            <person name="Kale V."/>
            <person name="Holt S."/>
            <person name="Cochrane G."/>
            <person name="Meng A."/>
            <person name="Brown T."/>
            <person name="Cohen L."/>
        </authorList>
    </citation>
    <scope>NUCLEOTIDE SEQUENCE</scope>
    <source>
        <strain evidence="11">GSO104</strain>
    </source>
</reference>